<dbReference type="InterPro" id="IPR024455">
    <property type="entry name" value="Phage_capsid"/>
</dbReference>
<feature type="domain" description="Phage capsid-like C-terminal" evidence="2">
    <location>
        <begin position="160"/>
        <end position="432"/>
    </location>
</feature>
<name>A0A0S3EUC4_9SPHN</name>
<sequence length="436" mass="45745">MNLHQLRQRKAELRAASAAIIAAPAGADGLLSDEQRSQFDTNATELDRLQGDEQRMERMAADDHAASGTTLAGKGNGNAVEYRVFADAKATGNADLDSWRTPEGERVPVLSREQRIADFADASNSAANEIGLRGVLSALVNGPKNELERRALTEGSASAGGILLPAPMAGGIIDVARTKNVAFQAGARTVPMANKTLRMGKQLTDVVPQWRAENDPIAESDPTFGDVTLDAENLAVLIKVSREWLEDVPNGDQLLRDSMAAAFARGLDAAIFFGTGTSNAPLGLANTTGLQTVSMGTNGAALTGWAPFLDAALALETVNEGKIDAIVLAPRTNRVIAGLTDTTGQPLQRPPLLANVPILSTTGIPVNETQGTATNASSAFMGDFSQVLVGIRTALQITVLHERFADTGQVGFVGWLRADVAVARPAALAKIVGIKP</sequence>
<dbReference type="EMBL" id="CP013264">
    <property type="protein sequence ID" value="ALR19029.1"/>
    <property type="molecule type" value="Genomic_DNA"/>
</dbReference>
<dbReference type="RefSeq" id="WP_062060885.1">
    <property type="nucleotide sequence ID" value="NZ_CP013264.1"/>
</dbReference>
<dbReference type="Gene3D" id="3.30.2320.10">
    <property type="entry name" value="hypothetical protein PF0899 domain"/>
    <property type="match status" value="1"/>
</dbReference>
<gene>
    <name evidence="3" type="ORF">ATN00_00555</name>
</gene>
<evidence type="ECO:0000313" key="3">
    <source>
        <dbReference type="EMBL" id="ALR19029.1"/>
    </source>
</evidence>
<dbReference type="Pfam" id="PF05065">
    <property type="entry name" value="Phage_capsid"/>
    <property type="match status" value="1"/>
</dbReference>
<evidence type="ECO:0000313" key="4">
    <source>
        <dbReference type="Proteomes" id="UP000056968"/>
    </source>
</evidence>
<evidence type="ECO:0000256" key="1">
    <source>
        <dbReference type="ARBA" id="ARBA00004328"/>
    </source>
</evidence>
<evidence type="ECO:0000259" key="2">
    <source>
        <dbReference type="Pfam" id="PF05065"/>
    </source>
</evidence>
<organism evidence="3 4">
    <name type="scientific">Sphingobium baderi</name>
    <dbReference type="NCBI Taxonomy" id="1332080"/>
    <lineage>
        <taxon>Bacteria</taxon>
        <taxon>Pseudomonadati</taxon>
        <taxon>Pseudomonadota</taxon>
        <taxon>Alphaproteobacteria</taxon>
        <taxon>Sphingomonadales</taxon>
        <taxon>Sphingomonadaceae</taxon>
        <taxon>Sphingobium</taxon>
    </lineage>
</organism>
<protein>
    <recommendedName>
        <fullName evidence="2">Phage capsid-like C-terminal domain-containing protein</fullName>
    </recommendedName>
</protein>
<dbReference type="NCBIfam" id="TIGR01554">
    <property type="entry name" value="major_cap_HK97"/>
    <property type="match status" value="1"/>
</dbReference>
<dbReference type="Proteomes" id="UP000056968">
    <property type="component" value="Chromosome"/>
</dbReference>
<proteinExistence type="predicted"/>
<dbReference type="STRING" id="1332080.ATN00_00555"/>
<dbReference type="SUPFAM" id="SSF56563">
    <property type="entry name" value="Major capsid protein gp5"/>
    <property type="match status" value="1"/>
</dbReference>
<dbReference type="AlphaFoldDB" id="A0A0S3EUC4"/>
<dbReference type="OrthoDB" id="6982310at2"/>
<dbReference type="Gene3D" id="3.30.2400.10">
    <property type="entry name" value="Major capsid protein gp5"/>
    <property type="match status" value="1"/>
</dbReference>
<keyword evidence="4" id="KW-1185">Reference proteome</keyword>
<accession>A0A0S3EUC4</accession>
<comment type="subcellular location">
    <subcellularLocation>
        <location evidence="1">Virion</location>
    </subcellularLocation>
</comment>
<dbReference type="KEGG" id="sbd:ATN00_00555"/>
<reference evidence="3 4" key="1">
    <citation type="submission" date="2015-11" db="EMBL/GenBank/DDBJ databases">
        <title>A Two-component Flavoprotein Monooxygenase System MeaXY Responsible for para-Hydroxylation of 2-Methyl-6-ethylaniline and 2,6-Diethylaniline in Sphingobium baderi DE-13.</title>
        <authorList>
            <person name="Cheng M."/>
            <person name="Meng Q."/>
            <person name="Yang Y."/>
            <person name="Chu C."/>
            <person name="Yan X."/>
            <person name="He J."/>
            <person name="Li S."/>
        </authorList>
    </citation>
    <scope>NUCLEOTIDE SEQUENCE [LARGE SCALE GENOMIC DNA]</scope>
    <source>
        <strain evidence="3 4">DE-13</strain>
    </source>
</reference>
<dbReference type="InterPro" id="IPR054612">
    <property type="entry name" value="Phage_capsid-like_C"/>
</dbReference>